<keyword evidence="1" id="KW-0732">Signal</keyword>
<feature type="signal peptide" evidence="1">
    <location>
        <begin position="1"/>
        <end position="17"/>
    </location>
</feature>
<dbReference type="Pfam" id="PF19190">
    <property type="entry name" value="BACON_2"/>
    <property type="match status" value="1"/>
</dbReference>
<organism evidence="3 4">
    <name type="scientific">Pseudoduganella rivuli</name>
    <dbReference type="NCBI Taxonomy" id="2666085"/>
    <lineage>
        <taxon>Bacteria</taxon>
        <taxon>Pseudomonadati</taxon>
        <taxon>Pseudomonadota</taxon>
        <taxon>Betaproteobacteria</taxon>
        <taxon>Burkholderiales</taxon>
        <taxon>Oxalobacteraceae</taxon>
        <taxon>Telluria group</taxon>
        <taxon>Pseudoduganella</taxon>
    </lineage>
</organism>
<dbReference type="AlphaFoldDB" id="A0A7X2IM85"/>
<evidence type="ECO:0000259" key="2">
    <source>
        <dbReference type="Pfam" id="PF19190"/>
    </source>
</evidence>
<gene>
    <name evidence="3" type="ORF">GJ700_12055</name>
</gene>
<dbReference type="SUPFAM" id="SSF51004">
    <property type="entry name" value="C-terminal (heme d1) domain of cytochrome cd1-nitrite reductase"/>
    <property type="match status" value="1"/>
</dbReference>
<dbReference type="EMBL" id="WKJJ01000006">
    <property type="protein sequence ID" value="MRV72444.1"/>
    <property type="molecule type" value="Genomic_DNA"/>
</dbReference>
<evidence type="ECO:0000313" key="3">
    <source>
        <dbReference type="EMBL" id="MRV72444.1"/>
    </source>
</evidence>
<feature type="chain" id="PRO_5030812751" description="BACON domain-containing protein" evidence="1">
    <location>
        <begin position="18"/>
        <end position="775"/>
    </location>
</feature>
<keyword evidence="4" id="KW-1185">Reference proteome</keyword>
<sequence>MKKIITACMLAALAACGGGGSGSSSTGTNTGTPTETFRISFSTATLNFDLVEGKTTPVTRTVTATANTTTTKPVVFTADVTGPGILTPVAVENAGALASNIVISADPTLKAGTYTGTIKLQACTTSACTEAHPGSPQSVSYTITVRAAIKPSQAEVALSSFEGGTSTTLALGVTQPAGSGDVSYKVTYPTGQSVQWLKVTRNTTTGGLDLQGVATGLAAGTYTADLELVSPQPELSSKVPVTFTVSSGVAVAETVNIDLASATVPDAMKGELTVTATTAGTWTAASNQTWLKVDTATGSVGGKMAWHVDPTLAAALANNTVHTANVTLTITGIPAKTIAFKLNKHLAQLRMADTYALRPGTAGTVLVYGTGLSAVDGQNVAIRVGTFAPTAFSTRDNVLTMFMPALDAGTYDVTLSNSSGMLVSKTTLKVAAPQTYTYHAVPTTGDKASLLWDADNKALFVINAQKTIERYAAGSTGTFTRTATNAFPNGVEAIGLTRDHSALIASSGANTFLKLAVADLALQQTWPVGTWTAQPDYMRNPLPVLGDNRAMISNYGMLDLDTGAVTAYSGPLLSGLAPYGIVAPNGASMLVPGTGASPGPLTLYSVETGKFAPLPQATVSNAFSTASASRDGSWWLQGRSVGGALTFNVYNILGQLQGAVKPPAGWTPVAGVISSDGNTVYLYATNGTGAPRVYVFNTISAVGPGNYPILGQIPVTDRADCTGTFSLPSCINNVAQMVIAHDDKTLFIMGDRNLLVVPVPGTLSPALRMGGRGGK</sequence>
<dbReference type="InterPro" id="IPR024361">
    <property type="entry name" value="BACON"/>
</dbReference>
<dbReference type="PROSITE" id="PS51257">
    <property type="entry name" value="PROKAR_LIPOPROTEIN"/>
    <property type="match status" value="1"/>
</dbReference>
<feature type="domain" description="BACON" evidence="2">
    <location>
        <begin position="267"/>
        <end position="304"/>
    </location>
</feature>
<dbReference type="InterPro" id="IPR011048">
    <property type="entry name" value="Haem_d1_sf"/>
</dbReference>
<dbReference type="RefSeq" id="WP_154373986.1">
    <property type="nucleotide sequence ID" value="NZ_WKJJ01000006.1"/>
</dbReference>
<evidence type="ECO:0000256" key="1">
    <source>
        <dbReference type="SAM" id="SignalP"/>
    </source>
</evidence>
<comment type="caution">
    <text evidence="3">The sequence shown here is derived from an EMBL/GenBank/DDBJ whole genome shotgun (WGS) entry which is preliminary data.</text>
</comment>
<dbReference type="Proteomes" id="UP000446768">
    <property type="component" value="Unassembled WGS sequence"/>
</dbReference>
<name>A0A7X2IM85_9BURK</name>
<accession>A0A7X2IM85</accession>
<proteinExistence type="predicted"/>
<evidence type="ECO:0000313" key="4">
    <source>
        <dbReference type="Proteomes" id="UP000446768"/>
    </source>
</evidence>
<dbReference type="Gene3D" id="2.60.40.10">
    <property type="entry name" value="Immunoglobulins"/>
    <property type="match status" value="1"/>
</dbReference>
<dbReference type="InterPro" id="IPR013783">
    <property type="entry name" value="Ig-like_fold"/>
</dbReference>
<reference evidence="3 4" key="1">
    <citation type="submission" date="2019-11" db="EMBL/GenBank/DDBJ databases">
        <title>Novel species isolated from a subtropical stream in China.</title>
        <authorList>
            <person name="Lu H."/>
        </authorList>
    </citation>
    <scope>NUCLEOTIDE SEQUENCE [LARGE SCALE GENOMIC DNA]</scope>
    <source>
        <strain evidence="3 4">FT92W</strain>
    </source>
</reference>
<protein>
    <recommendedName>
        <fullName evidence="2">BACON domain-containing protein</fullName>
    </recommendedName>
</protein>